<reference evidence="2 3" key="1">
    <citation type="journal article" date="2023" name="Nat. Commun.">
        <title>Origin of minicircular mitochondrial genomes in red algae.</title>
        <authorList>
            <person name="Lee Y."/>
            <person name="Cho C.H."/>
            <person name="Lee Y.M."/>
            <person name="Park S.I."/>
            <person name="Yang J.H."/>
            <person name="West J.A."/>
            <person name="Bhattacharya D."/>
            <person name="Yoon H.S."/>
        </authorList>
    </citation>
    <scope>NUCLEOTIDE SEQUENCE [LARGE SCALE GENOMIC DNA]</scope>
    <source>
        <strain evidence="2 3">CCMP1338</strain>
        <tissue evidence="2">Whole cell</tissue>
    </source>
</reference>
<gene>
    <name evidence="2" type="ORF">NDN08_005335</name>
</gene>
<dbReference type="Proteomes" id="UP001157974">
    <property type="component" value="Unassembled WGS sequence"/>
</dbReference>
<organism evidence="2 3">
    <name type="scientific">Rhodosorus marinus</name>
    <dbReference type="NCBI Taxonomy" id="101924"/>
    <lineage>
        <taxon>Eukaryota</taxon>
        <taxon>Rhodophyta</taxon>
        <taxon>Stylonematophyceae</taxon>
        <taxon>Stylonematales</taxon>
        <taxon>Stylonemataceae</taxon>
        <taxon>Rhodosorus</taxon>
    </lineage>
</organism>
<dbReference type="AlphaFoldDB" id="A0AAV8V199"/>
<keyword evidence="3" id="KW-1185">Reference proteome</keyword>
<dbReference type="InterPro" id="IPR036291">
    <property type="entry name" value="NAD(P)-bd_dom_sf"/>
</dbReference>
<sequence length="311" mass="34180">MGWTADEIPDLSGKVAIVTGANTGLGKEIATRLAEHDATTVMACRTAAKAEAAKKEILAEIGERKRLEVMALDVSSLESVRSFAVEFSSKYKRLDILMENAGVMALDPKQESVDGFEMQFATNHIGHFLLTKMLMPLLEKTEGSRVVTHSSAANFSGKFQWDDIQGEKSYKPWDQYSMTKLANICFANELNKRVQTAGKGFPTTYSVHPGGVRTQLLDNAVQDFRAKTFDFFSSYAFGTFETGSRPALFACAAPEAEPGAFYGPTGPIPMLSLMNGSYPGKIAPNKLALDSEECKKLWELSEELIEEKFDI</sequence>
<dbReference type="EMBL" id="JAMWBK010000001">
    <property type="protein sequence ID" value="KAJ8908630.1"/>
    <property type="molecule type" value="Genomic_DNA"/>
</dbReference>
<evidence type="ECO:0000313" key="3">
    <source>
        <dbReference type="Proteomes" id="UP001157974"/>
    </source>
</evidence>
<comment type="caution">
    <text evidence="2">The sequence shown here is derived from an EMBL/GenBank/DDBJ whole genome shotgun (WGS) entry which is preliminary data.</text>
</comment>
<protein>
    <recommendedName>
        <fullName evidence="4">Protochlorophyllide reductase</fullName>
    </recommendedName>
</protein>
<evidence type="ECO:0000313" key="2">
    <source>
        <dbReference type="EMBL" id="KAJ8908630.1"/>
    </source>
</evidence>
<proteinExistence type="predicted"/>
<dbReference type="Gene3D" id="3.40.50.720">
    <property type="entry name" value="NAD(P)-binding Rossmann-like Domain"/>
    <property type="match status" value="1"/>
</dbReference>
<dbReference type="PANTHER" id="PTHR43157">
    <property type="entry name" value="PHOSPHATIDYLINOSITOL-GLYCAN BIOSYNTHESIS CLASS F PROTEIN-RELATED"/>
    <property type="match status" value="1"/>
</dbReference>
<keyword evidence="1" id="KW-0560">Oxidoreductase</keyword>
<dbReference type="SUPFAM" id="SSF51735">
    <property type="entry name" value="NAD(P)-binding Rossmann-fold domains"/>
    <property type="match status" value="1"/>
</dbReference>
<accession>A0AAV8V199</accession>
<dbReference type="CDD" id="cd05327">
    <property type="entry name" value="retinol-DH_like_SDR_c_like"/>
    <property type="match status" value="1"/>
</dbReference>
<dbReference type="PRINTS" id="PR00081">
    <property type="entry name" value="GDHRDH"/>
</dbReference>
<evidence type="ECO:0008006" key="4">
    <source>
        <dbReference type="Google" id="ProtNLM"/>
    </source>
</evidence>
<evidence type="ECO:0000256" key="1">
    <source>
        <dbReference type="ARBA" id="ARBA00023002"/>
    </source>
</evidence>
<dbReference type="GO" id="GO:0016491">
    <property type="term" value="F:oxidoreductase activity"/>
    <property type="evidence" value="ECO:0007669"/>
    <property type="project" value="UniProtKB-KW"/>
</dbReference>
<name>A0AAV8V199_9RHOD</name>
<dbReference type="Pfam" id="PF00106">
    <property type="entry name" value="adh_short"/>
    <property type="match status" value="1"/>
</dbReference>
<dbReference type="InterPro" id="IPR002347">
    <property type="entry name" value="SDR_fam"/>
</dbReference>
<dbReference type="PANTHER" id="PTHR43157:SF31">
    <property type="entry name" value="PHOSPHATIDYLINOSITOL-GLYCAN BIOSYNTHESIS CLASS F PROTEIN"/>
    <property type="match status" value="1"/>
</dbReference>